<dbReference type="PROSITE" id="PS51257">
    <property type="entry name" value="PROKAR_LIPOPROTEIN"/>
    <property type="match status" value="1"/>
</dbReference>
<accession>A0A076LI48</accession>
<organism evidence="1 2">
    <name type="scientific">Edwardsiella anguillarum ET080813</name>
    <dbReference type="NCBI Taxonomy" id="667120"/>
    <lineage>
        <taxon>Bacteria</taxon>
        <taxon>Pseudomonadati</taxon>
        <taxon>Pseudomonadota</taxon>
        <taxon>Gammaproteobacteria</taxon>
        <taxon>Enterobacterales</taxon>
        <taxon>Hafniaceae</taxon>
        <taxon>Edwardsiella</taxon>
    </lineage>
</organism>
<proteinExistence type="predicted"/>
<name>A0A076LI48_9GAMM</name>
<dbReference type="Proteomes" id="UP000028681">
    <property type="component" value="Chromosome"/>
</dbReference>
<gene>
    <name evidence="1" type="ORF">ETEE_0102</name>
</gene>
<sequence>MGAILKSAAAPRYCYFQPLCNNSAMACTTTAHGHTYQQSLWCDMSS</sequence>
<evidence type="ECO:0000313" key="2">
    <source>
        <dbReference type="Proteomes" id="UP000028681"/>
    </source>
</evidence>
<dbReference type="KEGG" id="ete:ETEE_0102"/>
<evidence type="ECO:0000313" key="1">
    <source>
        <dbReference type="EMBL" id="AIJ06587.1"/>
    </source>
</evidence>
<protein>
    <submittedName>
        <fullName evidence="1">Lipoprotein, putative</fullName>
    </submittedName>
</protein>
<reference evidence="1 2" key="1">
    <citation type="journal article" date="2012" name="PLoS ONE">
        <title>Edwardsiella comparative phylogenomics reveal the new intra/inter-species taxonomic relationships, virulence evolution and niche adaptation mechanisms.</title>
        <authorList>
            <person name="Yang M."/>
            <person name="Lv Y."/>
            <person name="Xiao J."/>
            <person name="Wu H."/>
            <person name="Zheng H."/>
            <person name="Liu Q."/>
            <person name="Zhang Y."/>
            <person name="Wang Q."/>
        </authorList>
    </citation>
    <scope>NUCLEOTIDE SEQUENCE [LARGE SCALE GENOMIC DNA]</scope>
    <source>
        <strain evidence="2">080813</strain>
    </source>
</reference>
<dbReference type="EMBL" id="CP006664">
    <property type="protein sequence ID" value="AIJ06587.1"/>
    <property type="molecule type" value="Genomic_DNA"/>
</dbReference>
<dbReference type="HOGENOM" id="CLU_3183053_0_0_6"/>
<dbReference type="AlphaFoldDB" id="A0A076LI48"/>
<keyword evidence="1" id="KW-0449">Lipoprotein</keyword>